<evidence type="ECO:0000256" key="3">
    <source>
        <dbReference type="ARBA" id="ARBA00022833"/>
    </source>
</evidence>
<dbReference type="Proteomes" id="UP000559027">
    <property type="component" value="Unassembled WGS sequence"/>
</dbReference>
<reference evidence="4 5" key="1">
    <citation type="journal article" date="2020" name="ISME J.">
        <title>Uncovering the hidden diversity of litter-decomposition mechanisms in mushroom-forming fungi.</title>
        <authorList>
            <person name="Floudas D."/>
            <person name="Bentzer J."/>
            <person name="Ahren D."/>
            <person name="Johansson T."/>
            <person name="Persson P."/>
            <person name="Tunlid A."/>
        </authorList>
    </citation>
    <scope>NUCLEOTIDE SEQUENCE [LARGE SCALE GENOMIC DNA]</scope>
    <source>
        <strain evidence="4 5">CBS 146.42</strain>
    </source>
</reference>
<name>A0A8H5CWX6_9AGAR</name>
<dbReference type="EMBL" id="JAACJO010000021">
    <property type="protein sequence ID" value="KAF5348112.1"/>
    <property type="molecule type" value="Genomic_DNA"/>
</dbReference>
<gene>
    <name evidence="4" type="ORF">D9756_010769</name>
</gene>
<evidence type="ECO:0000313" key="5">
    <source>
        <dbReference type="Proteomes" id="UP000559027"/>
    </source>
</evidence>
<dbReference type="OrthoDB" id="2122982at2759"/>
<evidence type="ECO:0008006" key="6">
    <source>
        <dbReference type="Google" id="ProtNLM"/>
    </source>
</evidence>
<proteinExistence type="predicted"/>
<keyword evidence="5" id="KW-1185">Reference proteome</keyword>
<dbReference type="Gene3D" id="3.30.60.90">
    <property type="match status" value="1"/>
</dbReference>
<keyword evidence="1" id="KW-0479">Metal-binding</keyword>
<dbReference type="GO" id="GO:0008270">
    <property type="term" value="F:zinc ion binding"/>
    <property type="evidence" value="ECO:0007669"/>
    <property type="project" value="UniProtKB-KW"/>
</dbReference>
<evidence type="ECO:0000256" key="2">
    <source>
        <dbReference type="ARBA" id="ARBA00022771"/>
    </source>
</evidence>
<evidence type="ECO:0000256" key="1">
    <source>
        <dbReference type="ARBA" id="ARBA00022723"/>
    </source>
</evidence>
<organism evidence="4 5">
    <name type="scientific">Leucocoprinus leucothites</name>
    <dbReference type="NCBI Taxonomy" id="201217"/>
    <lineage>
        <taxon>Eukaryota</taxon>
        <taxon>Fungi</taxon>
        <taxon>Dikarya</taxon>
        <taxon>Basidiomycota</taxon>
        <taxon>Agaricomycotina</taxon>
        <taxon>Agaricomycetes</taxon>
        <taxon>Agaricomycetidae</taxon>
        <taxon>Agaricales</taxon>
        <taxon>Agaricineae</taxon>
        <taxon>Agaricaceae</taxon>
        <taxon>Leucocoprinus</taxon>
    </lineage>
</organism>
<dbReference type="InterPro" id="IPR043145">
    <property type="entry name" value="Znf_ZZ_sf"/>
</dbReference>
<keyword evidence="2" id="KW-0863">Zinc-finger</keyword>
<sequence length="1246" mass="141993">MSDSPPKPDLNAKLQSAHRVVQSIPETPGKKERILDKAAENTAIVSDDWQKFEDFYNSNGVAIKAAEAGLASLENQNVKNAIKGLKSTVDVIVKGLDIIAEIHPFVKVAVTAFKVVAQQDMTRRENNGRVSALRFKMTQMICTLFQLREVRDPVSVGSDGKPLQSRMEHLMTLFAEHISDCGGFCNLYCEKNVFSRTLRADHYANLFQSHASRLMDDSHELFRQLSIHIGQQVDIIADGIHTTVSKVNRIDEKLDKFLGMFDSEVERDMIVFIKEHKGANAVVANPDLVERLFEKSGESREKFVKKGGDDAGAISVIQETMKKVLIEDIDAKLKDHLTLIAHKMETNTNLVVRAIGSGVHDQVLHADLQYLWKVMRWNGSVRAIRFAHGLRDYFTGQFRIARSREVASPASPYDDAISNQAQILPDTGPEALVRDEWARDYLHVAYLQPILEAIDDDGTGFISIKEANTFAAQVPAGWNLLKWVAYWAKGWEISLADYKNKILSTLQQMVVLRSKILDVNANFVDQYFDSSQILGIERIMRSLKTEREYYNVHPELMSLTKCYTEAEEARLRKELEKIQYAMDNVPKFTDITGPGRIERFLLPILYLVLKRHLEVFQYACHNVVYREYHFMSMANSLDTIFCVVDERIDNLRGNDQVVLSTVPAPLKDSIAVHKQMRADSEAYLENIALGMFHGYTLHREEYYGSKDGLIPIWHNIPILDEFDPVELIGDPSRATLILTKESNEPPTADDELNLPIRSLGDEIPLDGNICGDWTGHVWCENGRPTEMPGRVMQMIQLRIENELDTTGVLGGSALTWSQRMEVTGKMLGCNGEDGFFFVLRPGNEPGTVIRFRGKVNVNEGSLEGSWDEVEDHCAEETAVETPPTAENVEAETSQTRNRFEFRRTPPEVYHFRSLLNLDVIKAQARWKFALESVKWLVRRSLWSWRHFKTWSVDRKTFLDLYQRDTSASIDYRTPHQPLTPEEQDQFDRLKECMPPLYIFSSVKAVRWYLDRLPSHVGIYCNECFRLIDDTPRYSCTVCVDSKLISSFDLCFNCKDNSTFTDQNFKHNVDHQLVKFRRVTPAFLFSSDINSARRMVEFVRENYSAPPNLSGQTDEAANDPNLGSKCSQCKKPVTLPFWVCMRCTYNSGACYYLCDDCELRGPVKMDDLRPVDDESHRRIHSLVRFTSLREFEDTAESVIETVADLEMAIKTRFEALDVRIARLERLLDTLMAVVQSNQATVSGSTST</sequence>
<protein>
    <recommendedName>
        <fullName evidence="6">EF-hand domain-containing protein</fullName>
    </recommendedName>
</protein>
<dbReference type="SUPFAM" id="SSF57850">
    <property type="entry name" value="RING/U-box"/>
    <property type="match status" value="1"/>
</dbReference>
<accession>A0A8H5CWX6</accession>
<dbReference type="AlphaFoldDB" id="A0A8H5CWX6"/>
<keyword evidence="3" id="KW-0862">Zinc</keyword>
<comment type="caution">
    <text evidence="4">The sequence shown here is derived from an EMBL/GenBank/DDBJ whole genome shotgun (WGS) entry which is preliminary data.</text>
</comment>
<evidence type="ECO:0000313" key="4">
    <source>
        <dbReference type="EMBL" id="KAF5348112.1"/>
    </source>
</evidence>